<proteinExistence type="predicted"/>
<dbReference type="InterPro" id="IPR010269">
    <property type="entry name" value="T6SS_TssC-like"/>
</dbReference>
<feature type="domain" description="TssC1 C-terminal" evidence="2">
    <location>
        <begin position="251"/>
        <end position="361"/>
    </location>
</feature>
<evidence type="ECO:0000313" key="3">
    <source>
        <dbReference type="EMBL" id="MDH0199249.1"/>
    </source>
</evidence>
<name>A0AAW6SFW2_ENTCL</name>
<comment type="caution">
    <text evidence="3">The sequence shown here is derived from an EMBL/GenBank/DDBJ whole genome shotgun (WGS) entry which is preliminary data.</text>
</comment>
<dbReference type="Proteomes" id="UP001158360">
    <property type="component" value="Unassembled WGS sequence"/>
</dbReference>
<gene>
    <name evidence="3" type="primary">tssC</name>
    <name evidence="3" type="ORF">N7383_26900</name>
</gene>
<feature type="non-terminal residue" evidence="3">
    <location>
        <position position="1"/>
    </location>
</feature>
<protein>
    <submittedName>
        <fullName evidence="3">Type VI secretion system contractile sheath large subunit</fullName>
    </submittedName>
</protein>
<dbReference type="PANTHER" id="PTHR35565:SF1">
    <property type="entry name" value="TYPE VI SECRETION SYSTEM CONTRACTILE SHEATH LARGE SUBUNIT"/>
    <property type="match status" value="1"/>
</dbReference>
<dbReference type="InterPro" id="IPR044032">
    <property type="entry name" value="TssC1_C"/>
</dbReference>
<feature type="domain" description="TssC1 N-terminal" evidence="1">
    <location>
        <begin position="1"/>
        <end position="241"/>
    </location>
</feature>
<dbReference type="Pfam" id="PF05943">
    <property type="entry name" value="VipB"/>
    <property type="match status" value="1"/>
</dbReference>
<organism evidence="3 4">
    <name type="scientific">Enterobacter cloacae</name>
    <dbReference type="NCBI Taxonomy" id="550"/>
    <lineage>
        <taxon>Bacteria</taxon>
        <taxon>Pseudomonadati</taxon>
        <taxon>Pseudomonadota</taxon>
        <taxon>Gammaproteobacteria</taxon>
        <taxon>Enterobacterales</taxon>
        <taxon>Enterobacteriaceae</taxon>
        <taxon>Enterobacter</taxon>
        <taxon>Enterobacter cloacae complex</taxon>
    </lineage>
</organism>
<dbReference type="NCBIfam" id="TIGR03355">
    <property type="entry name" value="VI_chp_2"/>
    <property type="match status" value="1"/>
</dbReference>
<dbReference type="RefSeq" id="WP_280021526.1">
    <property type="nucleotide sequence ID" value="NZ_JAOBZR010000088.1"/>
</dbReference>
<accession>A0AAW6SFW2</accession>
<evidence type="ECO:0000259" key="2">
    <source>
        <dbReference type="Pfam" id="PF18945"/>
    </source>
</evidence>
<sequence length="366" mass="41246">QDFEDAPELIQSGLYWHTYTAEYDTPGGEPIGSVISAYEFDASPQDVALLRNISKVSAAAHMPFIGAVGPKFFLKESMEEVAAIKDIGNYFDRAEYIKWKSFRDTDDARYIGLVMPRVLGRLPYGPDTVPVRSFNYVEQVKGPDHEKYLWTSASFSFASNMVKSFINNGWCVQIRGPQAGGAVKDLPIHLYDLGTGNQVKIPSEVMIPETREFEFANLGFIPLSYYKNRDYACFFSANSAQKPALYDTADATANSRINARLPYIFLLSRIAHYLKLIQRENIGTTKDRRLLELELNTWVRSLVTEMTDPGDELQASHPLRDAKVVVEDIEDNPGFFRVKLFAVPHFQVEGMDVNLSLVSQMPKAKA</sequence>
<dbReference type="PANTHER" id="PTHR35565">
    <property type="entry name" value="CYTOPLASMIC PROTEIN-RELATED"/>
    <property type="match status" value="1"/>
</dbReference>
<dbReference type="Pfam" id="PF18945">
    <property type="entry name" value="VipB_2"/>
    <property type="match status" value="1"/>
</dbReference>
<dbReference type="InterPro" id="IPR044031">
    <property type="entry name" value="TssC1_N"/>
</dbReference>
<evidence type="ECO:0000313" key="4">
    <source>
        <dbReference type="Proteomes" id="UP001158360"/>
    </source>
</evidence>
<reference evidence="3" key="1">
    <citation type="submission" date="2022-09" db="EMBL/GenBank/DDBJ databases">
        <title>Intensive care unit water sources are persistently colonized with multi-drug resistant bacteria and are the site of extensive horizontal gene transfer of antibiotic resistance genes.</title>
        <authorList>
            <person name="Diorio-Toth L."/>
        </authorList>
    </citation>
    <scope>NUCLEOTIDE SEQUENCE</scope>
    <source>
        <strain evidence="3">GD04139</strain>
    </source>
</reference>
<dbReference type="EMBL" id="JAODZM010000143">
    <property type="protein sequence ID" value="MDH0199249.1"/>
    <property type="molecule type" value="Genomic_DNA"/>
</dbReference>
<dbReference type="AlphaFoldDB" id="A0AAW6SFW2"/>
<evidence type="ECO:0000259" key="1">
    <source>
        <dbReference type="Pfam" id="PF05943"/>
    </source>
</evidence>